<organism evidence="2">
    <name type="scientific">marine sediment metagenome</name>
    <dbReference type="NCBI Taxonomy" id="412755"/>
    <lineage>
        <taxon>unclassified sequences</taxon>
        <taxon>metagenomes</taxon>
        <taxon>ecological metagenomes</taxon>
    </lineage>
</organism>
<sequence>MLLALIAKFTQHEDCKAVLLATGDKYLVEDTGKGRNDDHIWGDGSTDKGKNLLGKAIMELRKAIREKDVDKLEKRCRLHL</sequence>
<proteinExistence type="predicted"/>
<protein>
    <recommendedName>
        <fullName evidence="1">NADAR domain-containing protein</fullName>
    </recommendedName>
</protein>
<dbReference type="Pfam" id="PF08719">
    <property type="entry name" value="NADAR"/>
    <property type="match status" value="1"/>
</dbReference>
<comment type="caution">
    <text evidence="2">The sequence shown here is derived from an EMBL/GenBank/DDBJ whole genome shotgun (WGS) entry which is preliminary data.</text>
</comment>
<evidence type="ECO:0000313" key="2">
    <source>
        <dbReference type="EMBL" id="KKN66619.1"/>
    </source>
</evidence>
<name>A0A0F9SHS9_9ZZZZ</name>
<reference evidence="2" key="1">
    <citation type="journal article" date="2015" name="Nature">
        <title>Complex archaea that bridge the gap between prokaryotes and eukaryotes.</title>
        <authorList>
            <person name="Spang A."/>
            <person name="Saw J.H."/>
            <person name="Jorgensen S.L."/>
            <person name="Zaremba-Niedzwiedzka K."/>
            <person name="Martijn J."/>
            <person name="Lind A.E."/>
            <person name="van Eijk R."/>
            <person name="Schleper C."/>
            <person name="Guy L."/>
            <person name="Ettema T.J."/>
        </authorList>
    </citation>
    <scope>NUCLEOTIDE SEQUENCE</scope>
</reference>
<dbReference type="InterPro" id="IPR037238">
    <property type="entry name" value="YbiA-like_sf"/>
</dbReference>
<dbReference type="EMBL" id="LAZR01000495">
    <property type="protein sequence ID" value="KKN66619.1"/>
    <property type="molecule type" value="Genomic_DNA"/>
</dbReference>
<evidence type="ECO:0000259" key="1">
    <source>
        <dbReference type="Pfam" id="PF08719"/>
    </source>
</evidence>
<dbReference type="AlphaFoldDB" id="A0A0F9SHS9"/>
<accession>A0A0F9SHS9</accession>
<dbReference type="Gene3D" id="1.10.357.40">
    <property type="entry name" value="YbiA-like"/>
    <property type="match status" value="1"/>
</dbReference>
<dbReference type="InterPro" id="IPR012816">
    <property type="entry name" value="NADAR"/>
</dbReference>
<dbReference type="CDD" id="cd15457">
    <property type="entry name" value="NADAR"/>
    <property type="match status" value="1"/>
</dbReference>
<gene>
    <name evidence="2" type="ORF">LCGC14_0469540</name>
</gene>
<dbReference type="SUPFAM" id="SSF143990">
    <property type="entry name" value="YbiA-like"/>
    <property type="match status" value="1"/>
</dbReference>
<feature type="domain" description="NADAR" evidence="1">
    <location>
        <begin position="1"/>
        <end position="65"/>
    </location>
</feature>